<evidence type="ECO:0000313" key="4">
    <source>
        <dbReference type="Proteomes" id="UP000245698"/>
    </source>
</evidence>
<evidence type="ECO:0000256" key="1">
    <source>
        <dbReference type="ARBA" id="ARBA00005662"/>
    </source>
</evidence>
<sequence length="435" mass="47591">MSRSMKFAATGDAIVTRAHLQSEAPTNLQAVIGVADARLTNLEIVAASRNAFASAESGGTWMKASRNAIRAMIQHFGFNLVSWANNHAMDYSYCGLEETAELLNEMGVVHAGVGADLRQASRPRYLESSNGRVALIAATSTFFESHRAGPAGAEVVGRPGVNPLRYNTVYGLEQNQMESLREIAEISKVNFEREWFASQGFGTKSAPEILPFGPLNITASPKPGPRTTPNPEDLNRIIASVCEARRQADYVVVSLHSHELQWNDPCGPAEFLVDAAHAMIEAGAHVVVCHGSHELRGIEIYRQKPIFYSLGNFMFEYFSIDEFPQEFYDFLDLPVGSSPADALDKRTAMETKGFTNIPGVWRSFVPVCDFSGEALTKILIYPIDLGRDKPRARRGTPSLGDTDAIRTELTDLSATLGTKIRWSTSFGAVDLSSIP</sequence>
<dbReference type="SUPFAM" id="SSF56300">
    <property type="entry name" value="Metallo-dependent phosphatases"/>
    <property type="match status" value="1"/>
</dbReference>
<evidence type="ECO:0000259" key="2">
    <source>
        <dbReference type="SMART" id="SM00854"/>
    </source>
</evidence>
<dbReference type="RefSeq" id="WP_123149475.1">
    <property type="nucleotide sequence ID" value="NZ_FUIG01000036.1"/>
</dbReference>
<name>A0A2P9AN00_9HYPH</name>
<dbReference type="Proteomes" id="UP000245698">
    <property type="component" value="Unassembled WGS sequence"/>
</dbReference>
<dbReference type="PANTHER" id="PTHR33393">
    <property type="entry name" value="POLYGLUTAMINE SYNTHESIS ACCESSORY PROTEIN RV0574C-RELATED"/>
    <property type="match status" value="1"/>
</dbReference>
<dbReference type="PANTHER" id="PTHR33393:SF13">
    <property type="entry name" value="PGA BIOSYNTHESIS PROTEIN CAPA"/>
    <property type="match status" value="1"/>
</dbReference>
<feature type="domain" description="Capsule synthesis protein CapA" evidence="2">
    <location>
        <begin position="6"/>
        <end position="317"/>
    </location>
</feature>
<dbReference type="CDD" id="cd07381">
    <property type="entry name" value="MPP_CapA"/>
    <property type="match status" value="1"/>
</dbReference>
<dbReference type="EMBL" id="FUIG01000036">
    <property type="protein sequence ID" value="SJM32531.1"/>
    <property type="molecule type" value="Genomic_DNA"/>
</dbReference>
<dbReference type="Pfam" id="PF09587">
    <property type="entry name" value="PGA_cap"/>
    <property type="match status" value="1"/>
</dbReference>
<dbReference type="InterPro" id="IPR019079">
    <property type="entry name" value="Capsule_synth_CapA"/>
</dbReference>
<proteinExistence type="inferred from homology"/>
<dbReference type="AlphaFoldDB" id="A0A2P9AN00"/>
<dbReference type="InterPro" id="IPR029052">
    <property type="entry name" value="Metallo-depent_PP-like"/>
</dbReference>
<evidence type="ECO:0000313" key="3">
    <source>
        <dbReference type="EMBL" id="SJM32531.1"/>
    </source>
</evidence>
<protein>
    <recommendedName>
        <fullName evidence="2">Capsule synthesis protein CapA domain-containing protein</fullName>
    </recommendedName>
</protein>
<dbReference type="SMART" id="SM00854">
    <property type="entry name" value="PGA_cap"/>
    <property type="match status" value="1"/>
</dbReference>
<gene>
    <name evidence="3" type="ORF">BQ8482_290126</name>
</gene>
<dbReference type="InterPro" id="IPR052169">
    <property type="entry name" value="CW_Biosynth-Accessory"/>
</dbReference>
<accession>A0A2P9AN00</accession>
<keyword evidence="4" id="KW-1185">Reference proteome</keyword>
<organism evidence="3 4">
    <name type="scientific">Mesorhizobium delmotii</name>
    <dbReference type="NCBI Taxonomy" id="1631247"/>
    <lineage>
        <taxon>Bacteria</taxon>
        <taxon>Pseudomonadati</taxon>
        <taxon>Pseudomonadota</taxon>
        <taxon>Alphaproteobacteria</taxon>
        <taxon>Hyphomicrobiales</taxon>
        <taxon>Phyllobacteriaceae</taxon>
        <taxon>Mesorhizobium</taxon>
    </lineage>
</organism>
<reference evidence="4" key="1">
    <citation type="submission" date="2016-12" db="EMBL/GenBank/DDBJ databases">
        <authorList>
            <person name="Brunel B."/>
        </authorList>
    </citation>
    <scope>NUCLEOTIDE SEQUENCE [LARGE SCALE GENOMIC DNA]</scope>
</reference>
<comment type="similarity">
    <text evidence="1">Belongs to the CapA family.</text>
</comment>